<evidence type="ECO:0000313" key="1">
    <source>
        <dbReference type="EMBL" id="BBE09477.1"/>
    </source>
</evidence>
<evidence type="ECO:0000313" key="2">
    <source>
        <dbReference type="Proteomes" id="UP000282597"/>
    </source>
</evidence>
<dbReference type="EMBL" id="AP018150">
    <property type="protein sequence ID" value="BBE09477.1"/>
    <property type="molecule type" value="Genomic_DNA"/>
</dbReference>
<gene>
    <name evidence="1" type="ORF">MCB1EB_1316</name>
</gene>
<dbReference type="AlphaFoldDB" id="A0A2Z6EVK1"/>
<accession>A0A2Z6EVK1</accession>
<dbReference type="GO" id="GO:0044660">
    <property type="term" value="P:viral release via pore formation in host cell membrane"/>
    <property type="evidence" value="ECO:0007669"/>
    <property type="project" value="InterPro"/>
</dbReference>
<name>A0A2Z6EVK1_9BURK</name>
<sequence length="98" mass="10207">MNLHEHDRTFVATLAAMGAVIGFGQLLTGGEKITARLIIGRMIVGAGLSVAASSILMLLPELSPIAVTGLGAALGILGQSYLELAVQRWLGKRSNHAE</sequence>
<keyword evidence="2" id="KW-1185">Reference proteome</keyword>
<reference evidence="1 2" key="1">
    <citation type="journal article" date="2018" name="Microbes Environ.">
        <title>Comparative Genomic Insights into Endofungal Lifestyles of Two Bacterial Endosymbionts, Mycoavidus cysteinexigens and Burkholderia rhizoxinica.</title>
        <authorList>
            <person name="Sharmin D."/>
            <person name="Guo Y."/>
            <person name="Nishizawa T."/>
            <person name="Ohshima S."/>
            <person name="Sato Y."/>
            <person name="Takashima Y."/>
            <person name="Narisawa K."/>
            <person name="Ohta H."/>
        </authorList>
    </citation>
    <scope>NUCLEOTIDE SEQUENCE [LARGE SCALE GENOMIC DNA]</scope>
    <source>
        <strain evidence="1 2">B1-EB</strain>
    </source>
</reference>
<protein>
    <submittedName>
        <fullName evidence="1">Holin</fullName>
    </submittedName>
</protein>
<organism evidence="1 2">
    <name type="scientific">Mycoavidus cysteinexigens</name>
    <dbReference type="NCBI Taxonomy" id="1553431"/>
    <lineage>
        <taxon>Bacteria</taxon>
        <taxon>Pseudomonadati</taxon>
        <taxon>Pseudomonadota</taxon>
        <taxon>Betaproteobacteria</taxon>
        <taxon>Burkholderiales</taxon>
        <taxon>Burkholderiaceae</taxon>
        <taxon>Mycoavidus</taxon>
    </lineage>
</organism>
<proteinExistence type="predicted"/>
<dbReference type="RefSeq" id="WP_045361904.1">
    <property type="nucleotide sequence ID" value="NZ_AP018150.1"/>
</dbReference>
<dbReference type="InterPro" id="IPR007633">
    <property type="entry name" value="Phage_P2_Holin"/>
</dbReference>
<dbReference type="Proteomes" id="UP000282597">
    <property type="component" value="Chromosome"/>
</dbReference>
<dbReference type="Pfam" id="PF04550">
    <property type="entry name" value="Phage_holin_3_2"/>
    <property type="match status" value="1"/>
</dbReference>
<dbReference type="KEGG" id="mcys:MCB1EB_1316"/>